<evidence type="ECO:0000313" key="3">
    <source>
        <dbReference type="EMBL" id="GJE03719.1"/>
    </source>
</evidence>
<dbReference type="SUPFAM" id="SSF55174">
    <property type="entry name" value="Alpha-L RNA-binding motif"/>
    <property type="match status" value="1"/>
</dbReference>
<dbReference type="RefSeq" id="WP_238241098.1">
    <property type="nucleotide sequence ID" value="NZ_BPQQ01000087.1"/>
</dbReference>
<evidence type="ECO:0000259" key="2">
    <source>
        <dbReference type="SMART" id="SM00363"/>
    </source>
</evidence>
<sequence length="102" mass="10890">MRQDRQRLDKWLWFARFAKTRSLAARLIADGYVRVNGQRAEAAAKPVAVGDVVTVAAAHATLAVRVLGLGERRGPAPEARLLYADLSADAPADPPAGSVTRG</sequence>
<name>A0ABQ4SKF9_9HYPH</name>
<keyword evidence="4" id="KW-1185">Reference proteome</keyword>
<comment type="caution">
    <text evidence="3">The sequence shown here is derived from an EMBL/GenBank/DDBJ whole genome shotgun (WGS) entry which is preliminary data.</text>
</comment>
<dbReference type="Pfam" id="PF01479">
    <property type="entry name" value="S4"/>
    <property type="match status" value="1"/>
</dbReference>
<accession>A0ABQ4SKF9</accession>
<evidence type="ECO:0000256" key="1">
    <source>
        <dbReference type="PROSITE-ProRule" id="PRU00182"/>
    </source>
</evidence>
<gene>
    <name evidence="3" type="ORF">GMJLKIPL_5676</name>
</gene>
<dbReference type="InterPro" id="IPR036986">
    <property type="entry name" value="S4_RNA-bd_sf"/>
</dbReference>
<reference evidence="3" key="1">
    <citation type="journal article" date="2021" name="Front. Microbiol.">
        <title>Comprehensive Comparative Genomics and Phenotyping of Methylobacterium Species.</title>
        <authorList>
            <person name="Alessa O."/>
            <person name="Ogura Y."/>
            <person name="Fujitani Y."/>
            <person name="Takami H."/>
            <person name="Hayashi T."/>
            <person name="Sahin N."/>
            <person name="Tani A."/>
        </authorList>
    </citation>
    <scope>NUCLEOTIDE SEQUENCE</scope>
    <source>
        <strain evidence="3">DSM 17168</strain>
    </source>
</reference>
<dbReference type="InterPro" id="IPR002942">
    <property type="entry name" value="S4_RNA-bd"/>
</dbReference>
<feature type="domain" description="RNA-binding S4" evidence="2">
    <location>
        <begin position="6"/>
        <end position="71"/>
    </location>
</feature>
<dbReference type="CDD" id="cd00165">
    <property type="entry name" value="S4"/>
    <property type="match status" value="1"/>
</dbReference>
<proteinExistence type="predicted"/>
<reference evidence="3" key="2">
    <citation type="submission" date="2021-08" db="EMBL/GenBank/DDBJ databases">
        <authorList>
            <person name="Tani A."/>
            <person name="Ola A."/>
            <person name="Ogura Y."/>
            <person name="Katsura K."/>
            <person name="Hayashi T."/>
        </authorList>
    </citation>
    <scope>NUCLEOTIDE SEQUENCE</scope>
    <source>
        <strain evidence="3">DSM 17168</strain>
    </source>
</reference>
<dbReference type="SMART" id="SM00363">
    <property type="entry name" value="S4"/>
    <property type="match status" value="1"/>
</dbReference>
<dbReference type="Proteomes" id="UP001055153">
    <property type="component" value="Unassembled WGS sequence"/>
</dbReference>
<protein>
    <recommendedName>
        <fullName evidence="2">RNA-binding S4 domain-containing protein</fullName>
    </recommendedName>
</protein>
<dbReference type="EMBL" id="BPQQ01000087">
    <property type="protein sequence ID" value="GJE03719.1"/>
    <property type="molecule type" value="Genomic_DNA"/>
</dbReference>
<evidence type="ECO:0000313" key="4">
    <source>
        <dbReference type="Proteomes" id="UP001055153"/>
    </source>
</evidence>
<keyword evidence="1" id="KW-0694">RNA-binding</keyword>
<organism evidence="3 4">
    <name type="scientific">Methylobacterium isbiliense</name>
    <dbReference type="NCBI Taxonomy" id="315478"/>
    <lineage>
        <taxon>Bacteria</taxon>
        <taxon>Pseudomonadati</taxon>
        <taxon>Pseudomonadota</taxon>
        <taxon>Alphaproteobacteria</taxon>
        <taxon>Hyphomicrobiales</taxon>
        <taxon>Methylobacteriaceae</taxon>
        <taxon>Methylobacterium</taxon>
    </lineage>
</organism>
<dbReference type="PROSITE" id="PS50889">
    <property type="entry name" value="S4"/>
    <property type="match status" value="1"/>
</dbReference>
<dbReference type="Gene3D" id="3.10.290.10">
    <property type="entry name" value="RNA-binding S4 domain"/>
    <property type="match status" value="1"/>
</dbReference>